<accession>A0A8X6L0U2</accession>
<dbReference type="AlphaFoldDB" id="A0A8X6L0U2"/>
<evidence type="ECO:0000313" key="1">
    <source>
        <dbReference type="EMBL" id="GFQ93590.1"/>
    </source>
</evidence>
<dbReference type="EMBL" id="BMAO01004280">
    <property type="protein sequence ID" value="GFQ93590.1"/>
    <property type="molecule type" value="Genomic_DNA"/>
</dbReference>
<gene>
    <name evidence="1" type="ORF">TNCT_18891</name>
</gene>
<name>A0A8X6L0U2_TRICU</name>
<evidence type="ECO:0000313" key="2">
    <source>
        <dbReference type="Proteomes" id="UP000887116"/>
    </source>
</evidence>
<dbReference type="Proteomes" id="UP000887116">
    <property type="component" value="Unassembled WGS sequence"/>
</dbReference>
<organism evidence="1 2">
    <name type="scientific">Trichonephila clavata</name>
    <name type="common">Joro spider</name>
    <name type="synonym">Nephila clavata</name>
    <dbReference type="NCBI Taxonomy" id="2740835"/>
    <lineage>
        <taxon>Eukaryota</taxon>
        <taxon>Metazoa</taxon>
        <taxon>Ecdysozoa</taxon>
        <taxon>Arthropoda</taxon>
        <taxon>Chelicerata</taxon>
        <taxon>Arachnida</taxon>
        <taxon>Araneae</taxon>
        <taxon>Araneomorphae</taxon>
        <taxon>Entelegynae</taxon>
        <taxon>Araneoidea</taxon>
        <taxon>Nephilidae</taxon>
        <taxon>Trichonephila</taxon>
    </lineage>
</organism>
<keyword evidence="2" id="KW-1185">Reference proteome</keyword>
<reference evidence="1" key="1">
    <citation type="submission" date="2020-07" db="EMBL/GenBank/DDBJ databases">
        <title>Multicomponent nature underlies the extraordinary mechanical properties of spider dragline silk.</title>
        <authorList>
            <person name="Kono N."/>
            <person name="Nakamura H."/>
            <person name="Mori M."/>
            <person name="Yoshida Y."/>
            <person name="Ohtoshi R."/>
            <person name="Malay A.D."/>
            <person name="Moran D.A.P."/>
            <person name="Tomita M."/>
            <person name="Numata K."/>
            <person name="Arakawa K."/>
        </authorList>
    </citation>
    <scope>NUCLEOTIDE SEQUENCE</scope>
</reference>
<sequence length="103" mass="11950">MAASDFNGAERTRTADTSLKCMRREVYDKEKTILRPNVYRFTRNSGWSLLTVDVFSKFKDGKEDNEDKQRPTETTFPDLISPYFLVPSDEKMGSFLERLENAV</sequence>
<protein>
    <submittedName>
        <fullName evidence="1">Uncharacterized protein</fullName>
    </submittedName>
</protein>
<proteinExistence type="predicted"/>
<comment type="caution">
    <text evidence="1">The sequence shown here is derived from an EMBL/GenBank/DDBJ whole genome shotgun (WGS) entry which is preliminary data.</text>
</comment>